<dbReference type="InterPro" id="IPR040156">
    <property type="entry name" value="ETF-QO"/>
</dbReference>
<sequence length="557" mass="60343">MSSTPFSDPSSQRESMEYDVVIVGGGPAGLAAAIHLKQLAQQKGAEISVCVLEKGSEIGAHILSGAVMDPRALSELFPDWKERGAPLETPVTEDRFLFLTSKRAYQAPAWILPETFKNHGSYLISLANVVRWLGRQAEALGVEIFPGFAAAEILYGADGAVKGVATGNLGVGRDGQPTEQFELGLELHAKYTLFCEGARGHLGRQLQEKYQLSAASDPQVYGLGIKELWEVPAAQHQPGLVIHTAGWPLDHATYGGSFLYHMANQQVALGLVVGLGYQNPYLSPFEEFQRYKTHPAIRSFLDGGKRISYGARAIAAGGLMSLPKLIFPGGALAGCEAGFLNAARIKGSHAAIKSAMLLAAATFEALAEGRQGDVLHAYPQAFKHSWLHQELSRARNFKQWMSKGLTLGTLMTGLEQKLLGGKMPWTLHHRQADHASLKPAAQFQPIAYPKPDGKLTFDRLSSVFLSNTNHAENQPAHLTLKDPTTPVNVNLQLYAGPEARYCPAAVYEFVADNNNPPHLQINAQNCVHCKTCDIKDPTQNIVWVAPEGGGGPNYPNM</sequence>
<keyword evidence="3 14" id="KW-0813">Transport</keyword>
<dbReference type="EMBL" id="AP018150">
    <property type="protein sequence ID" value="BBE09492.1"/>
    <property type="molecule type" value="Genomic_DNA"/>
</dbReference>
<dbReference type="FunFam" id="3.30.70.20:FF:000012">
    <property type="entry name" value="Electron transfer flavoprotein-ubiquinone oxidoreductase, mitochondrial"/>
    <property type="match status" value="1"/>
</dbReference>
<dbReference type="Gene3D" id="3.50.50.60">
    <property type="entry name" value="FAD/NAD(P)-binding domain"/>
    <property type="match status" value="1"/>
</dbReference>
<dbReference type="InterPro" id="IPR036188">
    <property type="entry name" value="FAD/NAD-bd_sf"/>
</dbReference>
<dbReference type="Pfam" id="PF05187">
    <property type="entry name" value="Fer4_ETF_QO"/>
    <property type="match status" value="1"/>
</dbReference>
<dbReference type="Proteomes" id="UP000282597">
    <property type="component" value="Chromosome"/>
</dbReference>
<dbReference type="GO" id="GO:0051539">
    <property type="term" value="F:4 iron, 4 sulfur cluster binding"/>
    <property type="evidence" value="ECO:0007669"/>
    <property type="project" value="UniProtKB-UniRule"/>
</dbReference>
<keyword evidence="12 14" id="KW-0830">Ubiquinone</keyword>
<dbReference type="GO" id="GO:0046872">
    <property type="term" value="F:metal ion binding"/>
    <property type="evidence" value="ECO:0007669"/>
    <property type="project" value="UniProtKB-KW"/>
</dbReference>
<keyword evidence="8 14" id="KW-0249">Electron transport</keyword>
<keyword evidence="5 14" id="KW-0285">Flavoprotein</keyword>
<evidence type="ECO:0000256" key="4">
    <source>
        <dbReference type="ARBA" id="ARBA00022485"/>
    </source>
</evidence>
<evidence type="ECO:0000256" key="1">
    <source>
        <dbReference type="ARBA" id="ARBA00001974"/>
    </source>
</evidence>
<keyword evidence="7 14" id="KW-0274">FAD</keyword>
<organism evidence="15 16">
    <name type="scientific">Mycoavidus cysteinexigens</name>
    <dbReference type="NCBI Taxonomy" id="1553431"/>
    <lineage>
        <taxon>Bacteria</taxon>
        <taxon>Pseudomonadati</taxon>
        <taxon>Pseudomonadota</taxon>
        <taxon>Betaproteobacteria</taxon>
        <taxon>Burkholderiales</taxon>
        <taxon>Burkholderiaceae</taxon>
        <taxon>Mycoavidus</taxon>
    </lineage>
</organism>
<dbReference type="PRINTS" id="PR00420">
    <property type="entry name" value="RNGMNOXGNASE"/>
</dbReference>
<keyword evidence="4" id="KW-0004">4Fe-4S</keyword>
<dbReference type="SUPFAM" id="SSF54862">
    <property type="entry name" value="4Fe-4S ferredoxins"/>
    <property type="match status" value="1"/>
</dbReference>
<accession>A0A2Z6EVQ4</accession>
<gene>
    <name evidence="15" type="ORF">MCB1EB_1331</name>
</gene>
<reference evidence="15 16" key="1">
    <citation type="journal article" date="2018" name="Microbes Environ.">
        <title>Comparative Genomic Insights into Endofungal Lifestyles of Two Bacterial Endosymbionts, Mycoavidus cysteinexigens and Burkholderia rhizoxinica.</title>
        <authorList>
            <person name="Sharmin D."/>
            <person name="Guo Y."/>
            <person name="Nishizawa T."/>
            <person name="Ohshima S."/>
            <person name="Sato Y."/>
            <person name="Takashima Y."/>
            <person name="Narisawa K."/>
            <person name="Ohta H."/>
        </authorList>
    </citation>
    <scope>NUCLEOTIDE SEQUENCE [LARGE SCALE GENOMIC DNA]</scope>
    <source>
        <strain evidence="15 16">B1-EB</strain>
    </source>
</reference>
<name>A0A2Z6EVQ4_9BURK</name>
<comment type="cofactor">
    <cofactor evidence="1 14">
        <name>FAD</name>
        <dbReference type="ChEBI" id="CHEBI:57692"/>
    </cofactor>
</comment>
<dbReference type="Gene3D" id="3.30.70.20">
    <property type="match status" value="1"/>
</dbReference>
<dbReference type="EC" id="1.5.5.1" evidence="14"/>
<proteinExistence type="predicted"/>
<dbReference type="PANTHER" id="PTHR10617">
    <property type="entry name" value="ELECTRON TRANSFER FLAVOPROTEIN-UBIQUINONE OXIDOREDUCTASE"/>
    <property type="match status" value="1"/>
</dbReference>
<comment type="function">
    <text evidence="2 14">Accepts electrons from ETF and reduces ubiquinone.</text>
</comment>
<comment type="cofactor">
    <cofactor evidence="14">
        <name>[4Fe-4S] cluster</name>
        <dbReference type="ChEBI" id="CHEBI:49883"/>
    </cofactor>
    <text evidence="14">Binds 1 [4Fe-4S] cluster.</text>
</comment>
<dbReference type="KEGG" id="mcys:MCB1EB_1331"/>
<evidence type="ECO:0000256" key="5">
    <source>
        <dbReference type="ARBA" id="ARBA00022630"/>
    </source>
</evidence>
<keyword evidence="6 14" id="KW-0479">Metal-binding</keyword>
<evidence type="ECO:0000256" key="6">
    <source>
        <dbReference type="ARBA" id="ARBA00022723"/>
    </source>
</evidence>
<evidence type="ECO:0000256" key="8">
    <source>
        <dbReference type="ARBA" id="ARBA00022982"/>
    </source>
</evidence>
<evidence type="ECO:0000256" key="3">
    <source>
        <dbReference type="ARBA" id="ARBA00022448"/>
    </source>
</evidence>
<comment type="catalytic activity">
    <reaction evidence="13 14">
        <text>a ubiquinone + reduced [electron-transfer flavoprotein] = a ubiquinol + oxidized [electron-transfer flavoprotein] + H(+)</text>
        <dbReference type="Rhea" id="RHEA:24052"/>
        <dbReference type="Rhea" id="RHEA-COMP:9565"/>
        <dbReference type="Rhea" id="RHEA-COMP:9566"/>
        <dbReference type="Rhea" id="RHEA-COMP:10685"/>
        <dbReference type="Rhea" id="RHEA-COMP:10686"/>
        <dbReference type="ChEBI" id="CHEBI:15378"/>
        <dbReference type="ChEBI" id="CHEBI:16389"/>
        <dbReference type="ChEBI" id="CHEBI:17976"/>
        <dbReference type="ChEBI" id="CHEBI:57692"/>
        <dbReference type="ChEBI" id="CHEBI:58307"/>
        <dbReference type="EC" id="1.5.5.1"/>
    </reaction>
</comment>
<dbReference type="PANTHER" id="PTHR10617:SF107">
    <property type="entry name" value="ELECTRON TRANSFER FLAVOPROTEIN-UBIQUINONE OXIDOREDUCTASE, MITOCHONDRIAL"/>
    <property type="match status" value="1"/>
</dbReference>
<evidence type="ECO:0000313" key="16">
    <source>
        <dbReference type="Proteomes" id="UP000282597"/>
    </source>
</evidence>
<keyword evidence="10 14" id="KW-0408">Iron</keyword>
<evidence type="ECO:0000256" key="2">
    <source>
        <dbReference type="ARBA" id="ARBA00002819"/>
    </source>
</evidence>
<dbReference type="Gene3D" id="3.30.9.90">
    <property type="match status" value="1"/>
</dbReference>
<keyword evidence="11 14" id="KW-0411">Iron-sulfur</keyword>
<keyword evidence="9 14" id="KW-0560">Oxidoreductase</keyword>
<evidence type="ECO:0000256" key="13">
    <source>
        <dbReference type="ARBA" id="ARBA00052682"/>
    </source>
</evidence>
<keyword evidence="16" id="KW-1185">Reference proteome</keyword>
<evidence type="ECO:0000313" key="15">
    <source>
        <dbReference type="EMBL" id="BBE09492.1"/>
    </source>
</evidence>
<evidence type="ECO:0000256" key="9">
    <source>
        <dbReference type="ARBA" id="ARBA00023002"/>
    </source>
</evidence>
<dbReference type="Pfam" id="PF13450">
    <property type="entry name" value="NAD_binding_8"/>
    <property type="match status" value="1"/>
</dbReference>
<evidence type="ECO:0000256" key="14">
    <source>
        <dbReference type="RuleBase" id="RU366068"/>
    </source>
</evidence>
<dbReference type="GO" id="GO:0004174">
    <property type="term" value="F:electron-transferring-flavoprotein dehydrogenase activity"/>
    <property type="evidence" value="ECO:0007669"/>
    <property type="project" value="UniProtKB-UniRule"/>
</dbReference>
<dbReference type="AlphaFoldDB" id="A0A2Z6EVQ4"/>
<evidence type="ECO:0000256" key="12">
    <source>
        <dbReference type="ARBA" id="ARBA00023075"/>
    </source>
</evidence>
<evidence type="ECO:0000256" key="10">
    <source>
        <dbReference type="ARBA" id="ARBA00023004"/>
    </source>
</evidence>
<dbReference type="SUPFAM" id="SSF54373">
    <property type="entry name" value="FAD-linked reductases, C-terminal domain"/>
    <property type="match status" value="1"/>
</dbReference>
<evidence type="ECO:0000256" key="7">
    <source>
        <dbReference type="ARBA" id="ARBA00022827"/>
    </source>
</evidence>
<dbReference type="InterPro" id="IPR007859">
    <property type="entry name" value="ETF-QO/FixX_C"/>
</dbReference>
<dbReference type="SUPFAM" id="SSF51905">
    <property type="entry name" value="FAD/NAD(P)-binding domain"/>
    <property type="match status" value="1"/>
</dbReference>
<evidence type="ECO:0000256" key="11">
    <source>
        <dbReference type="ARBA" id="ARBA00023014"/>
    </source>
</evidence>
<dbReference type="InterPro" id="IPR049398">
    <property type="entry name" value="ETF-QO/FixC_UQ-bd"/>
</dbReference>
<dbReference type="RefSeq" id="WP_081953437.1">
    <property type="nucleotide sequence ID" value="NZ_AP018150.1"/>
</dbReference>
<protein>
    <recommendedName>
        <fullName evidence="14">Electron transfer flavoprotein-ubiquinone oxidoreductase</fullName>
        <shortName evidence="14">ETF-QO</shortName>
        <ecNumber evidence="14">1.5.5.1</ecNumber>
    </recommendedName>
</protein>
<dbReference type="Pfam" id="PF21162">
    <property type="entry name" value="ETFQO_UQ-bd"/>
    <property type="match status" value="1"/>
</dbReference>